<accession>A0AAD9M7K3</accession>
<organism evidence="1 2">
    <name type="scientific">Colletotrichum zoysiae</name>
    <dbReference type="NCBI Taxonomy" id="1216348"/>
    <lineage>
        <taxon>Eukaryota</taxon>
        <taxon>Fungi</taxon>
        <taxon>Dikarya</taxon>
        <taxon>Ascomycota</taxon>
        <taxon>Pezizomycotina</taxon>
        <taxon>Sordariomycetes</taxon>
        <taxon>Hypocreomycetidae</taxon>
        <taxon>Glomerellales</taxon>
        <taxon>Glomerellaceae</taxon>
        <taxon>Colletotrichum</taxon>
        <taxon>Colletotrichum graminicola species complex</taxon>
    </lineage>
</organism>
<gene>
    <name evidence="1" type="ORF">LX32DRAFT_309237</name>
</gene>
<reference evidence="1" key="1">
    <citation type="submission" date="2021-06" db="EMBL/GenBank/DDBJ databases">
        <title>Comparative genomics, transcriptomics and evolutionary studies reveal genomic signatures of adaptation to plant cell wall in hemibiotrophic fungi.</title>
        <authorList>
            <consortium name="DOE Joint Genome Institute"/>
            <person name="Baroncelli R."/>
            <person name="Diaz J.F."/>
            <person name="Benocci T."/>
            <person name="Peng M."/>
            <person name="Battaglia E."/>
            <person name="Haridas S."/>
            <person name="Andreopoulos W."/>
            <person name="Labutti K."/>
            <person name="Pangilinan J."/>
            <person name="Floch G.L."/>
            <person name="Makela M.R."/>
            <person name="Henrissat B."/>
            <person name="Grigoriev I.V."/>
            <person name="Crouch J.A."/>
            <person name="De Vries R.P."/>
            <person name="Sukno S.A."/>
            <person name="Thon M.R."/>
        </authorList>
    </citation>
    <scope>NUCLEOTIDE SEQUENCE</scope>
    <source>
        <strain evidence="1">MAFF235873</strain>
    </source>
</reference>
<dbReference type="AlphaFoldDB" id="A0AAD9M7K3"/>
<dbReference type="Proteomes" id="UP001232148">
    <property type="component" value="Unassembled WGS sequence"/>
</dbReference>
<evidence type="ECO:0000313" key="1">
    <source>
        <dbReference type="EMBL" id="KAK2035007.1"/>
    </source>
</evidence>
<name>A0AAD9M7K3_9PEZI</name>
<evidence type="ECO:0000313" key="2">
    <source>
        <dbReference type="Proteomes" id="UP001232148"/>
    </source>
</evidence>
<keyword evidence="2" id="KW-1185">Reference proteome</keyword>
<sequence>MLADLHDRGAGTDSYGVYSRLGFRERDKSRKRLEEGILIHISMVLPSLLCVLEPRTIRTQGSLLQGTSYLSNVGCFHFRIDITCHTAQSYPGHRDLPLTVAAPLHGSSSSPRTSNFRLITLRHSRLKAAIFPICPISASKEVPSRSASTHHFLGDWADLNAAQLLNRLQGSQPEYPDRDISSPLAVARYVATL</sequence>
<dbReference type="EMBL" id="MU842811">
    <property type="protein sequence ID" value="KAK2035007.1"/>
    <property type="molecule type" value="Genomic_DNA"/>
</dbReference>
<proteinExistence type="predicted"/>
<comment type="caution">
    <text evidence="1">The sequence shown here is derived from an EMBL/GenBank/DDBJ whole genome shotgun (WGS) entry which is preliminary data.</text>
</comment>
<protein>
    <submittedName>
        <fullName evidence="1">Uncharacterized protein</fullName>
    </submittedName>
</protein>